<evidence type="ECO:0000256" key="7">
    <source>
        <dbReference type="SAM" id="MobiDB-lite"/>
    </source>
</evidence>
<reference evidence="8 9" key="2">
    <citation type="submission" date="2018-11" db="EMBL/GenBank/DDBJ databases">
        <authorList>
            <consortium name="Pathogen Informatics"/>
        </authorList>
    </citation>
    <scope>NUCLEOTIDE SEQUENCE [LARGE SCALE GENOMIC DNA]</scope>
</reference>
<dbReference type="WBParaSite" id="HDID_0000160701-mRNA-1">
    <property type="protein sequence ID" value="HDID_0000160701-mRNA-1"/>
    <property type="gene ID" value="HDID_0000160701"/>
</dbReference>
<evidence type="ECO:0000256" key="3">
    <source>
        <dbReference type="ARBA" id="ARBA00022679"/>
    </source>
</evidence>
<dbReference type="PANTHER" id="PTHR13393:SF0">
    <property type="entry name" value="RNA N6-ADENOSINE-METHYLTRANSFERASE METTL16"/>
    <property type="match status" value="1"/>
</dbReference>
<dbReference type="SUPFAM" id="SSF53335">
    <property type="entry name" value="S-adenosyl-L-methionine-dependent methyltransferases"/>
    <property type="match status" value="1"/>
</dbReference>
<evidence type="ECO:0000256" key="2">
    <source>
        <dbReference type="ARBA" id="ARBA00022603"/>
    </source>
</evidence>
<dbReference type="AlphaFoldDB" id="A0A0R3SB18"/>
<dbReference type="PANTHER" id="PTHR13393">
    <property type="entry name" value="SAM-DEPENDENT METHYLTRANSFERASE"/>
    <property type="match status" value="1"/>
</dbReference>
<keyword evidence="4 6" id="KW-0949">S-adenosyl-L-methionine</keyword>
<dbReference type="PIRSF" id="PIRSF037350">
    <property type="entry name" value="Mtase_ZK1128_prd"/>
    <property type="match status" value="1"/>
</dbReference>
<dbReference type="InterPro" id="IPR029063">
    <property type="entry name" value="SAM-dependent_MTases_sf"/>
</dbReference>
<feature type="binding site" evidence="6">
    <location>
        <position position="109"/>
    </location>
    <ligand>
        <name>S-adenosyl-L-methionine</name>
        <dbReference type="ChEBI" id="CHEBI:59789"/>
    </ligand>
</feature>
<sequence>MALNLYMHGRNPYRTKKPSFRTLVQKYPFFSEAFSECEDGKSHSHFKQPRFLAALARALLMEDFGLDVEVPLDRLIPTIPLRLNYILWIEDILAALPPYCSPPKILDIGTGSCCIYPIIGARKNGWNFIGCESDTRNYQHSLETIQRNNLTDKIKLIRVHDDTAPPLQQVFEDLHSSNGILPSQIIIDVVMANPPFFENVTDAIGADSTRSFARPPPKSASSAARNESQTVGGEVGFARRLAEDSLRYRENVKVFTLMLGKKRSVPAVRRIMKELNITQNSVYEMCQGRVMRWGFAWTFIPNFQFPVRFLSM</sequence>
<dbReference type="GO" id="GO:0008168">
    <property type="term" value="F:methyltransferase activity"/>
    <property type="evidence" value="ECO:0007669"/>
    <property type="project" value="UniProtKB-UniRule"/>
</dbReference>
<dbReference type="EC" id="2.1.1.-" evidence="5"/>
<reference evidence="10" key="1">
    <citation type="submission" date="2017-02" db="UniProtKB">
        <authorList>
            <consortium name="WormBaseParasite"/>
        </authorList>
    </citation>
    <scope>IDENTIFICATION</scope>
</reference>
<dbReference type="Gene3D" id="3.40.50.150">
    <property type="entry name" value="Vaccinia Virus protein VP39"/>
    <property type="match status" value="1"/>
</dbReference>
<evidence type="ECO:0000256" key="4">
    <source>
        <dbReference type="ARBA" id="ARBA00022691"/>
    </source>
</evidence>
<dbReference type="OrthoDB" id="514248at2759"/>
<evidence type="ECO:0000313" key="9">
    <source>
        <dbReference type="Proteomes" id="UP000274504"/>
    </source>
</evidence>
<keyword evidence="3 5" id="KW-0808">Transferase</keyword>
<evidence type="ECO:0000256" key="5">
    <source>
        <dbReference type="PIRNR" id="PIRNR037350"/>
    </source>
</evidence>
<evidence type="ECO:0000256" key="6">
    <source>
        <dbReference type="PIRSR" id="PIRSR037350-1"/>
    </source>
</evidence>
<dbReference type="InterPro" id="IPR017182">
    <property type="entry name" value="METTL16/PsiM"/>
</dbReference>
<dbReference type="Proteomes" id="UP000274504">
    <property type="component" value="Unassembled WGS sequence"/>
</dbReference>
<evidence type="ECO:0000313" key="10">
    <source>
        <dbReference type="WBParaSite" id="HDID_0000160701-mRNA-1"/>
    </source>
</evidence>
<evidence type="ECO:0000256" key="1">
    <source>
        <dbReference type="ARBA" id="ARBA00005878"/>
    </source>
</evidence>
<proteinExistence type="inferred from homology"/>
<dbReference type="Pfam" id="PF05971">
    <property type="entry name" value="Methyltransf_10"/>
    <property type="match status" value="1"/>
</dbReference>
<evidence type="ECO:0000313" key="8">
    <source>
        <dbReference type="EMBL" id="VDL19069.1"/>
    </source>
</evidence>
<organism evidence="10">
    <name type="scientific">Hymenolepis diminuta</name>
    <name type="common">Rat tapeworm</name>
    <dbReference type="NCBI Taxonomy" id="6216"/>
    <lineage>
        <taxon>Eukaryota</taxon>
        <taxon>Metazoa</taxon>
        <taxon>Spiralia</taxon>
        <taxon>Lophotrochozoa</taxon>
        <taxon>Platyhelminthes</taxon>
        <taxon>Cestoda</taxon>
        <taxon>Eucestoda</taxon>
        <taxon>Cyclophyllidea</taxon>
        <taxon>Hymenolepididae</taxon>
        <taxon>Hymenolepis</taxon>
    </lineage>
</organism>
<gene>
    <name evidence="8" type="ORF">HDID_LOCUS1608</name>
</gene>
<feature type="binding site" evidence="6">
    <location>
        <position position="82"/>
    </location>
    <ligand>
        <name>S-adenosyl-L-methionine</name>
        <dbReference type="ChEBI" id="CHEBI:59789"/>
    </ligand>
</feature>
<keyword evidence="2 5" id="KW-0489">Methyltransferase</keyword>
<feature type="binding site" evidence="6">
    <location>
        <position position="132"/>
    </location>
    <ligand>
        <name>S-adenosyl-L-methionine</name>
        <dbReference type="ChEBI" id="CHEBI:59789"/>
    </ligand>
</feature>
<dbReference type="GO" id="GO:0070475">
    <property type="term" value="P:rRNA base methylation"/>
    <property type="evidence" value="ECO:0007669"/>
    <property type="project" value="TreeGrafter"/>
</dbReference>
<protein>
    <recommendedName>
        <fullName evidence="5">U6 small nuclear RNA (adenine-(43)-N(6))-methyltransferase</fullName>
        <ecNumber evidence="5">2.1.1.-</ecNumber>
    </recommendedName>
</protein>
<dbReference type="GO" id="GO:0005634">
    <property type="term" value="C:nucleus"/>
    <property type="evidence" value="ECO:0007669"/>
    <property type="project" value="TreeGrafter"/>
</dbReference>
<name>A0A0R3SB18_HYMDI</name>
<dbReference type="STRING" id="6216.A0A0R3SB18"/>
<accession>A0A0R3SB18</accession>
<feature type="region of interest" description="Disordered" evidence="7">
    <location>
        <begin position="208"/>
        <end position="227"/>
    </location>
</feature>
<dbReference type="EMBL" id="UYSG01000312">
    <property type="protein sequence ID" value="VDL19069.1"/>
    <property type="molecule type" value="Genomic_DNA"/>
</dbReference>
<comment type="similarity">
    <text evidence="1 5">Belongs to the methyltransferase superfamily. METTL16/RlmF family.</text>
</comment>
<dbReference type="InterPro" id="IPR010286">
    <property type="entry name" value="METTL16/RlmF"/>
</dbReference>
<feature type="binding site" evidence="6">
    <location>
        <position position="193"/>
    </location>
    <ligand>
        <name>S-adenosyl-L-methionine</name>
        <dbReference type="ChEBI" id="CHEBI:59789"/>
    </ligand>
</feature>